<reference evidence="1 2" key="1">
    <citation type="submission" date="2023-02" db="EMBL/GenBank/DDBJ databases">
        <title>LHISI_Scaffold_Assembly.</title>
        <authorList>
            <person name="Stuart O.P."/>
            <person name="Cleave R."/>
            <person name="Magrath M.J.L."/>
            <person name="Mikheyev A.S."/>
        </authorList>
    </citation>
    <scope>NUCLEOTIDE SEQUENCE [LARGE SCALE GENOMIC DNA]</scope>
    <source>
        <strain evidence="1">Daus_M_001</strain>
        <tissue evidence="1">Leg muscle</tissue>
    </source>
</reference>
<evidence type="ECO:0000313" key="1">
    <source>
        <dbReference type="EMBL" id="KAJ8888322.1"/>
    </source>
</evidence>
<sequence length="409" mass="45392">MRKKRIRARLGAVLPEDWRVEGGFNTRNFPILELAGGHSRGFNQRFSRGENTGTLTSDAVKRTHGTMLKLLSASLAVSGLANSTLEATVAPNRVTFRKGCPPVRIRKQNFSVSNLICEQRGQAGAHGDFCVPSISQACFFGNRRTAREFSSNCIYARNGGLGLLARAFSSRAKGKGQNRHVSGFLAGVIEDRLARAATDEIRIPRQPVATRHFIPQRIIQSALVRTRHPQKFTLSRGGHMFLSDDKWIWLRDTEFFIRGVKCESEQGKQMKYGCLWDEVELVTGNYVLGSKGEDLNQTLLAGLKRTLAVVDSRRPAALPAKRNNQREAIRNCCQRTVIHAASSKPIVSIMPDDTAGRRVFSGISCFSCPYITALLRLQLASPSSARKTSLLRFARFSLLTHSFAHLLLP</sequence>
<proteinExistence type="predicted"/>
<keyword evidence="2" id="KW-1185">Reference proteome</keyword>
<accession>A0ABQ9HVP2</accession>
<name>A0ABQ9HVP2_9NEOP</name>
<organism evidence="1 2">
    <name type="scientific">Dryococelus australis</name>
    <dbReference type="NCBI Taxonomy" id="614101"/>
    <lineage>
        <taxon>Eukaryota</taxon>
        <taxon>Metazoa</taxon>
        <taxon>Ecdysozoa</taxon>
        <taxon>Arthropoda</taxon>
        <taxon>Hexapoda</taxon>
        <taxon>Insecta</taxon>
        <taxon>Pterygota</taxon>
        <taxon>Neoptera</taxon>
        <taxon>Polyneoptera</taxon>
        <taxon>Phasmatodea</taxon>
        <taxon>Verophasmatodea</taxon>
        <taxon>Anareolatae</taxon>
        <taxon>Phasmatidae</taxon>
        <taxon>Eurycanthinae</taxon>
        <taxon>Dryococelus</taxon>
    </lineage>
</organism>
<comment type="caution">
    <text evidence="1">The sequence shown here is derived from an EMBL/GenBank/DDBJ whole genome shotgun (WGS) entry which is preliminary data.</text>
</comment>
<dbReference type="EMBL" id="JARBHB010000003">
    <property type="protein sequence ID" value="KAJ8888322.1"/>
    <property type="molecule type" value="Genomic_DNA"/>
</dbReference>
<evidence type="ECO:0000313" key="2">
    <source>
        <dbReference type="Proteomes" id="UP001159363"/>
    </source>
</evidence>
<gene>
    <name evidence="1" type="ORF">PR048_007809</name>
</gene>
<protein>
    <submittedName>
        <fullName evidence="1">Uncharacterized protein</fullName>
    </submittedName>
</protein>
<dbReference type="Proteomes" id="UP001159363">
    <property type="component" value="Chromosome 3"/>
</dbReference>